<dbReference type="PANTHER" id="PTHR48078">
    <property type="entry name" value="THREONINE DEHYDRATASE, MITOCHONDRIAL-RELATED"/>
    <property type="match status" value="1"/>
</dbReference>
<sequence>MTEQSPQALLDPARAPTLAGVERAAAKVAAILPQTPLLPLEVEGRTIWCKAESLQPVGAFKIRGAWHRLTDLTPDQAAAGVVGVSSGNHAQGVAWAAKRLGIKATIVMPSNAPAMKLAATRALGAEVVLYDRVTESRDAVAARLIEDRGGTLVHAYGDPWIIEGQGTAGIEARAQMAARGLGEPDLVVACCGGGGLSAGLALACPDAAIVAVEPEGWDDVTRSLAAGETLSVENLAYPTECDALQTPETWPINFAVLRARGVRGVVVTRDEVRHAMRTAFARLHLVVEPGGAAALAAILAGKVTPTDATLVTLSGGNVDPQAFAAIIDEQETYR</sequence>
<dbReference type="RefSeq" id="WP_105997832.1">
    <property type="nucleotide sequence ID" value="NZ_CM009578.1"/>
</dbReference>
<dbReference type="InterPro" id="IPR036052">
    <property type="entry name" value="TrpB-like_PALP_sf"/>
</dbReference>
<comment type="caution">
    <text evidence="6">The sequence shown here is derived from an EMBL/GenBank/DDBJ whole genome shotgun (WGS) entry which is preliminary data.</text>
</comment>
<protein>
    <submittedName>
        <fullName evidence="6">Pyridoxal-5'-phosphate-dependent protein</fullName>
    </submittedName>
</protein>
<feature type="domain" description="Tryptophan synthase beta chain-like PALP" evidence="5">
    <location>
        <begin position="34"/>
        <end position="315"/>
    </location>
</feature>
<evidence type="ECO:0000256" key="2">
    <source>
        <dbReference type="ARBA" id="ARBA00010869"/>
    </source>
</evidence>
<evidence type="ECO:0000256" key="4">
    <source>
        <dbReference type="ARBA" id="ARBA00023239"/>
    </source>
</evidence>
<dbReference type="SUPFAM" id="SSF53686">
    <property type="entry name" value="Tryptophan synthase beta subunit-like PLP-dependent enzymes"/>
    <property type="match status" value="1"/>
</dbReference>
<evidence type="ECO:0000256" key="1">
    <source>
        <dbReference type="ARBA" id="ARBA00001933"/>
    </source>
</evidence>
<dbReference type="EMBL" id="PHFW01000002">
    <property type="protein sequence ID" value="PQM27571.1"/>
    <property type="molecule type" value="Genomic_DNA"/>
</dbReference>
<evidence type="ECO:0000256" key="3">
    <source>
        <dbReference type="ARBA" id="ARBA00022898"/>
    </source>
</evidence>
<dbReference type="PROSITE" id="PS00165">
    <property type="entry name" value="DEHYDRATASE_SER_THR"/>
    <property type="match status" value="1"/>
</dbReference>
<comment type="similarity">
    <text evidence="2">Belongs to the serine/threonine dehydratase family.</text>
</comment>
<organism evidence="6 7">
    <name type="scientific">Sphingopyxis lindanitolerans</name>
    <dbReference type="NCBI Taxonomy" id="2054227"/>
    <lineage>
        <taxon>Bacteria</taxon>
        <taxon>Pseudomonadati</taxon>
        <taxon>Pseudomonadota</taxon>
        <taxon>Alphaproteobacteria</taxon>
        <taxon>Sphingomonadales</taxon>
        <taxon>Sphingomonadaceae</taxon>
        <taxon>Sphingopyxis</taxon>
    </lineage>
</organism>
<dbReference type="Gene3D" id="3.40.50.1100">
    <property type="match status" value="2"/>
</dbReference>
<dbReference type="GO" id="GO:0003941">
    <property type="term" value="F:L-serine ammonia-lyase activity"/>
    <property type="evidence" value="ECO:0007669"/>
    <property type="project" value="TreeGrafter"/>
</dbReference>
<keyword evidence="7" id="KW-1185">Reference proteome</keyword>
<dbReference type="Proteomes" id="UP000238954">
    <property type="component" value="Chromosome"/>
</dbReference>
<dbReference type="InterPro" id="IPR000634">
    <property type="entry name" value="Ser/Thr_deHydtase_PyrdxlP-BS"/>
</dbReference>
<reference evidence="7" key="1">
    <citation type="submission" date="2017-11" db="EMBL/GenBank/DDBJ databases">
        <title>The complete genome sequence of Sphingopyxis pomeranensis sp. nov. strain WS5A3p.</title>
        <authorList>
            <person name="Kaminski M.A."/>
        </authorList>
    </citation>
    <scope>NUCLEOTIDE SEQUENCE [LARGE SCALE GENOMIC DNA]</scope>
    <source>
        <strain evidence="7">WS5A3p</strain>
    </source>
</reference>
<evidence type="ECO:0000313" key="7">
    <source>
        <dbReference type="Proteomes" id="UP000238954"/>
    </source>
</evidence>
<gene>
    <name evidence="6" type="ORF">CVO77_03030</name>
</gene>
<evidence type="ECO:0000259" key="5">
    <source>
        <dbReference type="Pfam" id="PF00291"/>
    </source>
</evidence>
<evidence type="ECO:0000313" key="6">
    <source>
        <dbReference type="EMBL" id="PQM27571.1"/>
    </source>
</evidence>
<dbReference type="GO" id="GO:0030170">
    <property type="term" value="F:pyridoxal phosphate binding"/>
    <property type="evidence" value="ECO:0007669"/>
    <property type="project" value="InterPro"/>
</dbReference>
<accession>A0A2S8B592</accession>
<proteinExistence type="inferred from homology"/>
<dbReference type="GO" id="GO:0004794">
    <property type="term" value="F:threonine deaminase activity"/>
    <property type="evidence" value="ECO:0007669"/>
    <property type="project" value="TreeGrafter"/>
</dbReference>
<dbReference type="AlphaFoldDB" id="A0A2S8B592"/>
<dbReference type="PANTHER" id="PTHR48078:SF6">
    <property type="entry name" value="L-THREONINE DEHYDRATASE CATABOLIC TDCB"/>
    <property type="match status" value="1"/>
</dbReference>
<dbReference type="InterPro" id="IPR050147">
    <property type="entry name" value="Ser/Thr_Dehydratase"/>
</dbReference>
<keyword evidence="4" id="KW-0456">Lyase</keyword>
<keyword evidence="3" id="KW-0663">Pyridoxal phosphate</keyword>
<dbReference type="GO" id="GO:0006567">
    <property type="term" value="P:L-threonine catabolic process"/>
    <property type="evidence" value="ECO:0007669"/>
    <property type="project" value="TreeGrafter"/>
</dbReference>
<name>A0A2S8B592_9SPHN</name>
<dbReference type="InterPro" id="IPR001926">
    <property type="entry name" value="TrpB-like_PALP"/>
</dbReference>
<dbReference type="GO" id="GO:0006565">
    <property type="term" value="P:L-serine catabolic process"/>
    <property type="evidence" value="ECO:0007669"/>
    <property type="project" value="TreeGrafter"/>
</dbReference>
<dbReference type="GO" id="GO:0009097">
    <property type="term" value="P:isoleucine biosynthetic process"/>
    <property type="evidence" value="ECO:0007669"/>
    <property type="project" value="TreeGrafter"/>
</dbReference>
<dbReference type="OrthoDB" id="9811476at2"/>
<dbReference type="FunFam" id="3.40.50.1100:FF:000005">
    <property type="entry name" value="Threonine dehydratase catabolic"/>
    <property type="match status" value="1"/>
</dbReference>
<comment type="cofactor">
    <cofactor evidence="1">
        <name>pyridoxal 5'-phosphate</name>
        <dbReference type="ChEBI" id="CHEBI:597326"/>
    </cofactor>
</comment>
<dbReference type="Pfam" id="PF00291">
    <property type="entry name" value="PALP"/>
    <property type="match status" value="1"/>
</dbReference>